<feature type="compositionally biased region" description="Basic residues" evidence="1">
    <location>
        <begin position="1"/>
        <end position="12"/>
    </location>
</feature>
<dbReference type="RefSeq" id="YP_009018285.1">
    <property type="nucleotide sequence ID" value="NC_023739.1"/>
</dbReference>
<sequence length="60" mass="6571">MVANHSRRSHERRRAEDHDRGSAPTSADVERGVSIEQLIAYSIIAWGAGLWLVGWLDGGG</sequence>
<evidence type="ECO:0000313" key="3">
    <source>
        <dbReference type="EMBL" id="AER48349.1"/>
    </source>
</evidence>
<feature type="region of interest" description="Disordered" evidence="1">
    <location>
        <begin position="1"/>
        <end position="28"/>
    </location>
</feature>
<keyword evidence="4" id="KW-1185">Reference proteome</keyword>
<dbReference type="GeneID" id="18566239"/>
<protein>
    <submittedName>
        <fullName evidence="3">Uncharacterized protein</fullName>
    </submittedName>
</protein>
<gene>
    <name evidence="3" type="primary">58</name>
    <name evidence="3" type="ORF">BILLKNUCKLES_58</name>
</gene>
<organism evidence="3 4">
    <name type="scientific">Mycobacterium phage BillKnuckles</name>
    <dbReference type="NCBI Taxonomy" id="2902892"/>
    <lineage>
        <taxon>Viruses</taxon>
        <taxon>Duplodnaviria</taxon>
        <taxon>Heunggongvirae</taxon>
        <taxon>Uroviricota</taxon>
        <taxon>Caudoviricetes</taxon>
        <taxon>Fromanvirus</taxon>
        <taxon>Fromanvirus billknuckles</taxon>
    </lineage>
</organism>
<dbReference type="Proteomes" id="UP000005655">
    <property type="component" value="Segment"/>
</dbReference>
<evidence type="ECO:0000313" key="4">
    <source>
        <dbReference type="Proteomes" id="UP000005655"/>
    </source>
</evidence>
<evidence type="ECO:0000256" key="1">
    <source>
        <dbReference type="SAM" id="MobiDB-lite"/>
    </source>
</evidence>
<feature type="transmembrane region" description="Helical" evidence="2">
    <location>
        <begin position="38"/>
        <end position="56"/>
    </location>
</feature>
<evidence type="ECO:0000256" key="2">
    <source>
        <dbReference type="SAM" id="Phobius"/>
    </source>
</evidence>
<name>G8I6K5_9CAUD</name>
<dbReference type="KEGG" id="vg:18566239"/>
<keyword evidence="2" id="KW-1133">Transmembrane helix</keyword>
<proteinExistence type="predicted"/>
<keyword evidence="2" id="KW-0472">Membrane</keyword>
<dbReference type="EMBL" id="JN699000">
    <property type="protein sequence ID" value="AER48349.1"/>
    <property type="molecule type" value="Genomic_DNA"/>
</dbReference>
<accession>G8I6K5</accession>
<reference evidence="3 4" key="1">
    <citation type="journal article" date="2012" name="J. Virol.">
        <title>Complete Genome Sequences of 138 Mycobacteriophages.</title>
        <authorList>
            <consortium name="the Science Education Alliance Phage Hunters Advancing Genomics and Evolutionary Science Program"/>
            <consortium name="the KwaZulu-Natal Research Institute for Tuberculosis and HIV Mycobacterial Genetics Course Students"/>
            <consortium name="the Phage Hunters Integrating Research and Education Program"/>
            <person name="Hatfull G.F."/>
        </authorList>
    </citation>
    <scope>NUCLEOTIDE SEQUENCE [LARGE SCALE GENOMIC DNA]</scope>
</reference>
<keyword evidence="2" id="KW-0812">Transmembrane</keyword>